<name>A0A5Q0H364_SACSY</name>
<proteinExistence type="predicted"/>
<dbReference type="KEGG" id="ssyi:EKG83_26940"/>
<reference evidence="2" key="1">
    <citation type="journal article" date="2021" name="Curr. Microbiol.">
        <title>Complete genome of nocamycin-producing strain Saccharothrix syringae NRRL B-16468 reveals the biosynthetic potential for secondary metabolites.</title>
        <authorList>
            <person name="Mo X."/>
            <person name="Yang S."/>
        </authorList>
    </citation>
    <scope>NUCLEOTIDE SEQUENCE [LARGE SCALE GENOMIC DNA]</scope>
    <source>
        <strain evidence="2">ATCC 51364 / DSM 43886 / JCM 6844 / KCTC 9398 / NBRC 14523 / NRRL B-16468 / INA 2240</strain>
    </source>
</reference>
<dbReference type="EMBL" id="CP034550">
    <property type="protein sequence ID" value="QFZ20559.1"/>
    <property type="molecule type" value="Genomic_DNA"/>
</dbReference>
<dbReference type="RefSeq" id="WP_153278451.1">
    <property type="nucleotide sequence ID" value="NZ_CP034550.1"/>
</dbReference>
<protein>
    <submittedName>
        <fullName evidence="1">Uncharacterized protein</fullName>
    </submittedName>
</protein>
<dbReference type="Proteomes" id="UP000325787">
    <property type="component" value="Chromosome"/>
</dbReference>
<gene>
    <name evidence="1" type="ORF">EKG83_26940</name>
</gene>
<accession>A0A5Q0H364</accession>
<keyword evidence="2" id="KW-1185">Reference proteome</keyword>
<organism evidence="1 2">
    <name type="scientific">Saccharothrix syringae</name>
    <name type="common">Nocardiopsis syringae</name>
    <dbReference type="NCBI Taxonomy" id="103733"/>
    <lineage>
        <taxon>Bacteria</taxon>
        <taxon>Bacillati</taxon>
        <taxon>Actinomycetota</taxon>
        <taxon>Actinomycetes</taxon>
        <taxon>Pseudonocardiales</taxon>
        <taxon>Pseudonocardiaceae</taxon>
        <taxon>Saccharothrix</taxon>
    </lineage>
</organism>
<sequence length="78" mass="8742">MSDRSVDFHCLSREYVHPGRPVIQVPDRTWPAERPELCTWKSPSGIWFDRHGRPVDSDTSALDTGVFLLCPGCGLDAT</sequence>
<evidence type="ECO:0000313" key="1">
    <source>
        <dbReference type="EMBL" id="QFZ20559.1"/>
    </source>
</evidence>
<evidence type="ECO:0000313" key="2">
    <source>
        <dbReference type="Proteomes" id="UP000325787"/>
    </source>
</evidence>
<dbReference type="OrthoDB" id="3699207at2"/>
<dbReference type="AlphaFoldDB" id="A0A5Q0H364"/>